<dbReference type="InterPro" id="IPR011611">
    <property type="entry name" value="PfkB_dom"/>
</dbReference>
<dbReference type="Gene3D" id="3.40.1190.20">
    <property type="match status" value="1"/>
</dbReference>
<evidence type="ECO:0000256" key="4">
    <source>
        <dbReference type="ARBA" id="ARBA00022777"/>
    </source>
</evidence>
<organism evidence="7 8">
    <name type="scientific">Massiliimalia timonensis</name>
    <dbReference type="NCBI Taxonomy" id="1987501"/>
    <lineage>
        <taxon>Bacteria</taxon>
        <taxon>Bacillati</taxon>
        <taxon>Bacillota</taxon>
        <taxon>Clostridia</taxon>
        <taxon>Eubacteriales</taxon>
        <taxon>Oscillospiraceae</taxon>
        <taxon>Massiliimalia</taxon>
    </lineage>
</organism>
<dbReference type="InterPro" id="IPR050306">
    <property type="entry name" value="PfkB_Carbo_kinase"/>
</dbReference>
<dbReference type="CDD" id="cd01166">
    <property type="entry name" value="KdgK"/>
    <property type="match status" value="1"/>
</dbReference>
<dbReference type="InterPro" id="IPR002173">
    <property type="entry name" value="Carboh/pur_kinase_PfkB_CS"/>
</dbReference>
<keyword evidence="3" id="KW-0547">Nucleotide-binding</keyword>
<evidence type="ECO:0000313" key="8">
    <source>
        <dbReference type="Proteomes" id="UP000632659"/>
    </source>
</evidence>
<dbReference type="PANTHER" id="PTHR43085">
    <property type="entry name" value="HEXOKINASE FAMILY MEMBER"/>
    <property type="match status" value="1"/>
</dbReference>
<keyword evidence="4 7" id="KW-0418">Kinase</keyword>
<dbReference type="Proteomes" id="UP000632659">
    <property type="component" value="Unassembled WGS sequence"/>
</dbReference>
<feature type="domain" description="Carbohydrate kinase PfkB" evidence="6">
    <location>
        <begin position="8"/>
        <end position="286"/>
    </location>
</feature>
<dbReference type="GO" id="GO:0005524">
    <property type="term" value="F:ATP binding"/>
    <property type="evidence" value="ECO:0007669"/>
    <property type="project" value="UniProtKB-KW"/>
</dbReference>
<evidence type="ECO:0000259" key="6">
    <source>
        <dbReference type="Pfam" id="PF00294"/>
    </source>
</evidence>
<dbReference type="EMBL" id="JACRTL010000001">
    <property type="protein sequence ID" value="MBC8609606.1"/>
    <property type="molecule type" value="Genomic_DNA"/>
</dbReference>
<keyword evidence="2" id="KW-0808">Transferase</keyword>
<comment type="similarity">
    <text evidence="1">Belongs to the carbohydrate kinase PfkB family.</text>
</comment>
<keyword evidence="5" id="KW-0067">ATP-binding</keyword>
<proteinExistence type="inferred from homology"/>
<dbReference type="GO" id="GO:0016301">
    <property type="term" value="F:kinase activity"/>
    <property type="evidence" value="ECO:0007669"/>
    <property type="project" value="UniProtKB-KW"/>
</dbReference>
<evidence type="ECO:0000256" key="5">
    <source>
        <dbReference type="ARBA" id="ARBA00022840"/>
    </source>
</evidence>
<dbReference type="SUPFAM" id="SSF53613">
    <property type="entry name" value="Ribokinase-like"/>
    <property type="match status" value="1"/>
</dbReference>
<evidence type="ECO:0000256" key="1">
    <source>
        <dbReference type="ARBA" id="ARBA00010688"/>
    </source>
</evidence>
<keyword evidence="8" id="KW-1185">Reference proteome</keyword>
<reference evidence="7" key="1">
    <citation type="submission" date="2020-08" db="EMBL/GenBank/DDBJ databases">
        <title>Genome public.</title>
        <authorList>
            <person name="Liu C."/>
            <person name="Sun Q."/>
        </authorList>
    </citation>
    <scope>NUCLEOTIDE SEQUENCE</scope>
    <source>
        <strain evidence="7">NSJ-15</strain>
    </source>
</reference>
<dbReference type="AlphaFoldDB" id="A0A8J6NYH1"/>
<dbReference type="PROSITE" id="PS00584">
    <property type="entry name" value="PFKB_KINASES_2"/>
    <property type="match status" value="1"/>
</dbReference>
<dbReference type="InterPro" id="IPR029056">
    <property type="entry name" value="Ribokinase-like"/>
</dbReference>
<gene>
    <name evidence="7" type="ORF">H8702_00535</name>
</gene>
<sequence length="306" mass="33209">MVCFVPREDGKLRYQSDFQMKIAGAESNCAIGLQKLGHSACWISRVGADEFGEFVKRSVRAEGVSISGVTEDGEHRTGVMFKQTLAGNETTVTYYREGSAASFLSPNDISDEQIKGAKILHLTGITPVLSDSCKKAVYRAIELAKGYHVPVSFDPNIRLKLWKGQDHTNLIRDLAGRADYLLMGREEAEYLYGTGESERLQAMLCRQGTVRYLAVKNGSQGAKVCSATELISIPPYPCHCIDPIGAGDAFNAGFLSGILEGKSLEECGMIGAVCGAMATQTRGDIEGYLSKEELARLLSGQKAAYR</sequence>
<evidence type="ECO:0000256" key="2">
    <source>
        <dbReference type="ARBA" id="ARBA00022679"/>
    </source>
</evidence>
<evidence type="ECO:0000256" key="3">
    <source>
        <dbReference type="ARBA" id="ARBA00022741"/>
    </source>
</evidence>
<comment type="caution">
    <text evidence="7">The sequence shown here is derived from an EMBL/GenBank/DDBJ whole genome shotgun (WGS) entry which is preliminary data.</text>
</comment>
<dbReference type="PANTHER" id="PTHR43085:SF1">
    <property type="entry name" value="PSEUDOURIDINE KINASE-RELATED"/>
    <property type="match status" value="1"/>
</dbReference>
<evidence type="ECO:0000313" key="7">
    <source>
        <dbReference type="EMBL" id="MBC8609606.1"/>
    </source>
</evidence>
<dbReference type="Pfam" id="PF00294">
    <property type="entry name" value="PfkB"/>
    <property type="match status" value="1"/>
</dbReference>
<protein>
    <submittedName>
        <fullName evidence="7">Sugar kinase</fullName>
    </submittedName>
</protein>
<accession>A0A8J6NYH1</accession>
<name>A0A8J6NYH1_9FIRM</name>